<feature type="domain" description="Porin" evidence="2">
    <location>
        <begin position="418"/>
        <end position="776"/>
    </location>
</feature>
<dbReference type="STRING" id="1035.BN961_03440"/>
<dbReference type="RefSeq" id="WP_048757720.1">
    <property type="nucleotide sequence ID" value="NZ_CCAZ020000002.1"/>
</dbReference>
<name>A0A090MRN6_AFIFE</name>
<dbReference type="Gene3D" id="2.40.160.10">
    <property type="entry name" value="Porin"/>
    <property type="match status" value="1"/>
</dbReference>
<proteinExistence type="predicted"/>
<reference evidence="3 4" key="1">
    <citation type="journal article" date="2014" name="Genome Announc.">
        <title>Genome Sequence of Afipia felis Strain 76713, Isolated in Hospital Water Using an Amoeba Co-Culture Procedure.</title>
        <authorList>
            <person name="Benamar S."/>
            <person name="La Scola B."/>
            <person name="Croce O."/>
        </authorList>
    </citation>
    <scope>NUCLEOTIDE SEQUENCE [LARGE SCALE GENOMIC DNA]</scope>
    <source>
        <strain evidence="3 4">76713</strain>
    </source>
</reference>
<evidence type="ECO:0000256" key="1">
    <source>
        <dbReference type="SAM" id="SignalP"/>
    </source>
</evidence>
<dbReference type="AlphaFoldDB" id="A0A090MRN6"/>
<feature type="chain" id="PRO_5001860883" evidence="1">
    <location>
        <begin position="39"/>
        <end position="811"/>
    </location>
</feature>
<dbReference type="EMBL" id="CCAZ020000002">
    <property type="protein sequence ID" value="CEG10006.1"/>
    <property type="molecule type" value="Genomic_DNA"/>
</dbReference>
<protein>
    <submittedName>
        <fullName evidence="3">Outer membrane protein (Porin)</fullName>
    </submittedName>
</protein>
<dbReference type="Proteomes" id="UP000035762">
    <property type="component" value="Unassembled WGS sequence"/>
</dbReference>
<dbReference type="GO" id="GO:0016020">
    <property type="term" value="C:membrane"/>
    <property type="evidence" value="ECO:0007669"/>
    <property type="project" value="InterPro"/>
</dbReference>
<accession>A0A090MRN6</accession>
<dbReference type="OrthoDB" id="974738at2"/>
<evidence type="ECO:0000259" key="2">
    <source>
        <dbReference type="Pfam" id="PF13609"/>
    </source>
</evidence>
<sequence length="811" mass="87602">MRTKAKFARTRANYRCGVAAGSLVAALGLLNTTSLAKAQDGAILPPSWFTLPTLNFSAAPQPGVQAGIYKAPKLWTDDPATRLRIEYLMLQRKGPGGTALTVANGPSRFVPVSSSIVDSGNKTTPGFRATIDAQLFDTPVEFSAFYSAPFRNELTLSGLSTGSGTSSIRTNTTYADPSLNPGGAPFNYTNSQTIDKLYLNHSSQLFGAEANAKSVFGIPGLMLGVRSIYLGDDLNSVTTKFNSTTAIDAVTVQTRNFLLGPQIGFEGMFDIGGGIKIGGSAKVGLFANMVERERSYISRNQTQSRALQNFTNDTAFAQGYELNPRIEVPLMQGVKLTAGGTFLWLNNVSTAFPQYATVTDLSDRNVRAKDRIFYYGLQAGVSVDLDTLAKFSPPPMRKRYLETKMLESQGATPLPFMVYGEINRMALSWDDGVQSKTRVVDNYSAPSIFGARGAAEIARGWTTGFHAEMGFLQARSISVSQDLPGGETSWAPDLRYLDWFIRSNRYGKITVGHTSTATDGVVLNDLSETNGAASANIAMIGGNLMLRAADALDTGAGSLITRTSIGDFVGGATIDTLRRSAVHYETPEYKGFSFGVAGWERFWDVALNYHVELPTWRFRAGVGYLRDTDAGSRAVLGFTQDRREVKGSASLIHNPTGLFLTTAFVKRQYGGFDTSNQAVFGENMVDVLGNVIPGTVRPDLNYGYLKTGLRREFTSLGDTKFYAETALAKDGLTGLREGGPKVVTSSELNMVGAGVMQDIDAYNTQVYLGYRHYSFNIQGLRDSSSAPGGAIASPAPIKDINLVFSGIRIKF</sequence>
<dbReference type="InterPro" id="IPR033900">
    <property type="entry name" value="Gram_neg_porin_domain"/>
</dbReference>
<keyword evidence="4" id="KW-1185">Reference proteome</keyword>
<dbReference type="GO" id="GO:0015288">
    <property type="term" value="F:porin activity"/>
    <property type="evidence" value="ECO:0007669"/>
    <property type="project" value="InterPro"/>
</dbReference>
<gene>
    <name evidence="3" type="ORF">BN961_03440</name>
</gene>
<dbReference type="InterPro" id="IPR023614">
    <property type="entry name" value="Porin_dom_sf"/>
</dbReference>
<dbReference type="SUPFAM" id="SSF56935">
    <property type="entry name" value="Porins"/>
    <property type="match status" value="1"/>
</dbReference>
<evidence type="ECO:0000313" key="3">
    <source>
        <dbReference type="EMBL" id="CEG10006.1"/>
    </source>
</evidence>
<dbReference type="Pfam" id="PF13609">
    <property type="entry name" value="Porin_4"/>
    <property type="match status" value="1"/>
</dbReference>
<feature type="signal peptide" evidence="1">
    <location>
        <begin position="1"/>
        <end position="38"/>
    </location>
</feature>
<keyword evidence="1" id="KW-0732">Signal</keyword>
<comment type="caution">
    <text evidence="3">The sequence shown here is derived from an EMBL/GenBank/DDBJ whole genome shotgun (WGS) entry which is preliminary data.</text>
</comment>
<evidence type="ECO:0000313" key="4">
    <source>
        <dbReference type="Proteomes" id="UP000035762"/>
    </source>
</evidence>
<organism evidence="3 4">
    <name type="scientific">Afipia felis</name>
    <name type="common">Cat scratch disease bacillus</name>
    <dbReference type="NCBI Taxonomy" id="1035"/>
    <lineage>
        <taxon>Bacteria</taxon>
        <taxon>Pseudomonadati</taxon>
        <taxon>Pseudomonadota</taxon>
        <taxon>Alphaproteobacteria</taxon>
        <taxon>Hyphomicrobiales</taxon>
        <taxon>Nitrobacteraceae</taxon>
        <taxon>Afipia</taxon>
    </lineage>
</organism>